<sequence>MIIWYFYIMPTPFKLIPACVLLCLAFVANAAIPVDTIIKRPVPISKTMSYQVSDFSVYFKEGIASIRKDSMDKGVKLLSTGFGYVLSKGDIQRVLSYQLLELIDLIDITARGKLSPAEVVPMHAFLKGVFADSSGNIVKTVLPYINKAPSTTFVKRLKLLLQFDTPDKINSDLNKLLIEKPDLLGANLLKAEILFGQDKFAETVGYCTKVISLSPQYAHAYHLRAKSYEGLKLHSKALVDYDQTIKLFPAHFEAFYERADIYMDEDKYRQAINGYLQTLAIVNNYKWCHYNLARAYKDVNMTDSAMFYINLHLNTYKEDADGFNIKGEIFYAMDDYPAAIAQHNRAIAYNPNRSDFYEERGDAYFYAKDITNAMVDFKKAFSMDKNNKYLMDRIGNCYHSNGDEVKAISWYQAALKINPNYKYAYVDMDISLNKLGRYKEAIAALEKAVAIDSTYAIANGNMGWDYYCLGNYDACIKHSYKALNYQEDATYAMFNIALATLAKGDFEKARELYTQFVKTCKEKNYPINDGAITDLNDLIKKKIMVKEATYIIENILRKTD</sequence>
<dbReference type="Pfam" id="PF13174">
    <property type="entry name" value="TPR_6"/>
    <property type="match status" value="1"/>
</dbReference>
<feature type="chain" id="PRO_5019583028" evidence="4">
    <location>
        <begin position="31"/>
        <end position="560"/>
    </location>
</feature>
<dbReference type="Proteomes" id="UP000286701">
    <property type="component" value="Unassembled WGS sequence"/>
</dbReference>
<feature type="repeat" description="TPR" evidence="3">
    <location>
        <begin position="388"/>
        <end position="421"/>
    </location>
</feature>
<dbReference type="SMART" id="SM00028">
    <property type="entry name" value="TPR"/>
    <property type="match status" value="10"/>
</dbReference>
<keyword evidence="6" id="KW-1185">Reference proteome</keyword>
<protein>
    <submittedName>
        <fullName evidence="5">Tetratricopeptide repeat protein</fullName>
    </submittedName>
</protein>
<keyword evidence="4" id="KW-0732">Signal</keyword>
<keyword evidence="1" id="KW-0677">Repeat</keyword>
<name>A0A444MSU8_9SPHI</name>
<evidence type="ECO:0000256" key="1">
    <source>
        <dbReference type="ARBA" id="ARBA00022737"/>
    </source>
</evidence>
<dbReference type="OrthoDB" id="1523318at2"/>
<comment type="caution">
    <text evidence="5">The sequence shown here is derived from an EMBL/GenBank/DDBJ whole genome shotgun (WGS) entry which is preliminary data.</text>
</comment>
<keyword evidence="2 3" id="KW-0802">TPR repeat</keyword>
<dbReference type="EMBL" id="SBIW01000002">
    <property type="protein sequence ID" value="RWY55704.1"/>
    <property type="molecule type" value="Genomic_DNA"/>
</dbReference>
<dbReference type="InterPro" id="IPR050498">
    <property type="entry name" value="Ycf3"/>
</dbReference>
<evidence type="ECO:0000313" key="5">
    <source>
        <dbReference type="EMBL" id="RWY55704.1"/>
    </source>
</evidence>
<dbReference type="Pfam" id="PF13181">
    <property type="entry name" value="TPR_8"/>
    <property type="match status" value="2"/>
</dbReference>
<feature type="repeat" description="TPR" evidence="3">
    <location>
        <begin position="354"/>
        <end position="387"/>
    </location>
</feature>
<dbReference type="Gene3D" id="1.25.40.10">
    <property type="entry name" value="Tetratricopeptide repeat domain"/>
    <property type="match status" value="3"/>
</dbReference>
<reference evidence="5 6" key="1">
    <citation type="submission" date="2019-01" db="EMBL/GenBank/DDBJ databases">
        <title>Mucilaginibacter antarcticum sp. nov., isolated from antarctic soil.</title>
        <authorList>
            <person name="Yan Y.-Q."/>
            <person name="Du Z.-J."/>
        </authorList>
    </citation>
    <scope>NUCLEOTIDE SEQUENCE [LARGE SCALE GENOMIC DNA]</scope>
    <source>
        <strain evidence="5 6">F01003</strain>
    </source>
</reference>
<dbReference type="SUPFAM" id="SSF48452">
    <property type="entry name" value="TPR-like"/>
    <property type="match status" value="1"/>
</dbReference>
<dbReference type="GO" id="GO:0009279">
    <property type="term" value="C:cell outer membrane"/>
    <property type="evidence" value="ECO:0007669"/>
    <property type="project" value="TreeGrafter"/>
</dbReference>
<feature type="signal peptide" evidence="4">
    <location>
        <begin position="1"/>
        <end position="30"/>
    </location>
</feature>
<evidence type="ECO:0000313" key="6">
    <source>
        <dbReference type="Proteomes" id="UP000286701"/>
    </source>
</evidence>
<dbReference type="PANTHER" id="PTHR44858:SF1">
    <property type="entry name" value="UDP-N-ACETYLGLUCOSAMINE--PEPTIDE N-ACETYLGLUCOSAMINYLTRANSFERASE SPINDLY-RELATED"/>
    <property type="match status" value="1"/>
</dbReference>
<dbReference type="AlphaFoldDB" id="A0A444MSU8"/>
<dbReference type="InterPro" id="IPR019734">
    <property type="entry name" value="TPR_rpt"/>
</dbReference>
<dbReference type="InterPro" id="IPR011990">
    <property type="entry name" value="TPR-like_helical_dom_sf"/>
</dbReference>
<gene>
    <name evidence="5" type="ORF">EPL05_04835</name>
</gene>
<dbReference type="GO" id="GO:0046813">
    <property type="term" value="P:receptor-mediated virion attachment to host cell"/>
    <property type="evidence" value="ECO:0007669"/>
    <property type="project" value="TreeGrafter"/>
</dbReference>
<accession>A0A444MSU8</accession>
<proteinExistence type="predicted"/>
<dbReference type="PANTHER" id="PTHR44858">
    <property type="entry name" value="TETRATRICOPEPTIDE REPEAT PROTEIN 6"/>
    <property type="match status" value="1"/>
</dbReference>
<evidence type="ECO:0000256" key="2">
    <source>
        <dbReference type="ARBA" id="ARBA00022803"/>
    </source>
</evidence>
<evidence type="ECO:0000256" key="4">
    <source>
        <dbReference type="SAM" id="SignalP"/>
    </source>
</evidence>
<organism evidence="5 6">
    <name type="scientific">Mucilaginibacter gilvus</name>
    <dbReference type="NCBI Taxonomy" id="2305909"/>
    <lineage>
        <taxon>Bacteria</taxon>
        <taxon>Pseudomonadati</taxon>
        <taxon>Bacteroidota</taxon>
        <taxon>Sphingobacteriia</taxon>
        <taxon>Sphingobacteriales</taxon>
        <taxon>Sphingobacteriaceae</taxon>
        <taxon>Mucilaginibacter</taxon>
    </lineage>
</organism>
<feature type="repeat" description="TPR" evidence="3">
    <location>
        <begin position="320"/>
        <end position="353"/>
    </location>
</feature>
<evidence type="ECO:0000256" key="3">
    <source>
        <dbReference type="PROSITE-ProRule" id="PRU00339"/>
    </source>
</evidence>
<dbReference type="PROSITE" id="PS50005">
    <property type="entry name" value="TPR"/>
    <property type="match status" value="3"/>
</dbReference>
<dbReference type="Pfam" id="PF13432">
    <property type="entry name" value="TPR_16"/>
    <property type="match status" value="1"/>
</dbReference>